<name>A0ABP9DJY9_9ACTN</name>
<keyword evidence="3 5" id="KW-1133">Transmembrane helix</keyword>
<evidence type="ECO:0000256" key="3">
    <source>
        <dbReference type="ARBA" id="ARBA00022989"/>
    </source>
</evidence>
<keyword evidence="4 5" id="KW-0472">Membrane</keyword>
<evidence type="ECO:0000313" key="6">
    <source>
        <dbReference type="EMBL" id="GAA4849355.1"/>
    </source>
</evidence>
<dbReference type="Proteomes" id="UP001501752">
    <property type="component" value="Unassembled WGS sequence"/>
</dbReference>
<accession>A0ABP9DJY9</accession>
<reference evidence="7" key="1">
    <citation type="journal article" date="2019" name="Int. J. Syst. Evol. Microbiol.">
        <title>The Global Catalogue of Microorganisms (GCM) 10K type strain sequencing project: providing services to taxonomists for standard genome sequencing and annotation.</title>
        <authorList>
            <consortium name="The Broad Institute Genomics Platform"/>
            <consortium name="The Broad Institute Genome Sequencing Center for Infectious Disease"/>
            <person name="Wu L."/>
            <person name="Ma J."/>
        </authorList>
    </citation>
    <scope>NUCLEOTIDE SEQUENCE [LARGE SCALE GENOMIC DNA]</scope>
    <source>
        <strain evidence="7">JCM 13006</strain>
    </source>
</reference>
<proteinExistence type="predicted"/>
<organism evidence="6 7">
    <name type="scientific">Kitasatospora terrestris</name>
    <dbReference type="NCBI Taxonomy" id="258051"/>
    <lineage>
        <taxon>Bacteria</taxon>
        <taxon>Bacillati</taxon>
        <taxon>Actinomycetota</taxon>
        <taxon>Actinomycetes</taxon>
        <taxon>Kitasatosporales</taxon>
        <taxon>Streptomycetaceae</taxon>
        <taxon>Kitasatospora</taxon>
    </lineage>
</organism>
<feature type="transmembrane region" description="Helical" evidence="5">
    <location>
        <begin position="45"/>
        <end position="64"/>
    </location>
</feature>
<dbReference type="PANTHER" id="PTHR16950:SF16">
    <property type="entry name" value="ZINC TRANSPORTER ZIP13"/>
    <property type="match status" value="1"/>
</dbReference>
<keyword evidence="2 5" id="KW-0812">Transmembrane</keyword>
<gene>
    <name evidence="6" type="ORF">GCM10023235_27810</name>
</gene>
<feature type="transmembrane region" description="Helical" evidence="5">
    <location>
        <begin position="76"/>
        <end position="94"/>
    </location>
</feature>
<evidence type="ECO:0000256" key="2">
    <source>
        <dbReference type="ARBA" id="ARBA00022692"/>
    </source>
</evidence>
<feature type="transmembrane region" description="Helical" evidence="5">
    <location>
        <begin position="15"/>
        <end position="36"/>
    </location>
</feature>
<dbReference type="PANTHER" id="PTHR16950">
    <property type="entry name" value="ZINC TRANSPORTER SLC39A7 HISTIDINE-RICH MEMBRANE PROTEIN KE4"/>
    <property type="match status" value="1"/>
</dbReference>
<evidence type="ECO:0000256" key="4">
    <source>
        <dbReference type="ARBA" id="ARBA00023136"/>
    </source>
</evidence>
<comment type="caution">
    <text evidence="6">The sequence shown here is derived from an EMBL/GenBank/DDBJ whole genome shotgun (WGS) entry which is preliminary data.</text>
</comment>
<dbReference type="EMBL" id="BAABIS010000001">
    <property type="protein sequence ID" value="GAA4849355.1"/>
    <property type="molecule type" value="Genomic_DNA"/>
</dbReference>
<keyword evidence="7" id="KW-1185">Reference proteome</keyword>
<feature type="transmembrane region" description="Helical" evidence="5">
    <location>
        <begin position="256"/>
        <end position="274"/>
    </location>
</feature>
<protein>
    <submittedName>
        <fullName evidence="6">ZIP family metal transporter</fullName>
    </submittedName>
</protein>
<evidence type="ECO:0000313" key="7">
    <source>
        <dbReference type="Proteomes" id="UP001501752"/>
    </source>
</evidence>
<sequence length="275" mass="28832">MTCAAPGRHVPGEEALTAVLVAAGAFLMTLIGGYVAQRTGDRRHLVLGFAAGLMLGVVAFDLLPEAMAAAPDEVHGVPQALLMFAAGFLLIHIVERAVAIHRSHEDEYAEHTHARGYADGHGHGHARRTREQGIGLTAACALVGHSVMDGFAIGAAFQAGSTVGTVVAIAVVAHDFADGFNTYTITRLYGNNRRRALTLLAADAVAPVTGAAITLLFTIPEQLLGLYLGFFAGFLLYLATSDILPEAHSPHPSRSTLLCTLLGVAFMWVVIGFAG</sequence>
<feature type="transmembrane region" description="Helical" evidence="5">
    <location>
        <begin position="225"/>
        <end position="244"/>
    </location>
</feature>
<comment type="subcellular location">
    <subcellularLocation>
        <location evidence="1">Membrane</location>
        <topology evidence="1">Multi-pass membrane protein</topology>
    </subcellularLocation>
</comment>
<evidence type="ECO:0000256" key="5">
    <source>
        <dbReference type="SAM" id="Phobius"/>
    </source>
</evidence>
<evidence type="ECO:0000256" key="1">
    <source>
        <dbReference type="ARBA" id="ARBA00004141"/>
    </source>
</evidence>
<dbReference type="Pfam" id="PF02535">
    <property type="entry name" value="Zip"/>
    <property type="match status" value="1"/>
</dbReference>
<feature type="transmembrane region" description="Helical" evidence="5">
    <location>
        <begin position="197"/>
        <end position="219"/>
    </location>
</feature>
<dbReference type="InterPro" id="IPR003689">
    <property type="entry name" value="ZIP"/>
</dbReference>